<gene>
    <name evidence="5" type="primary">pknK_1</name>
    <name evidence="5" type="ORF">ENKNEFLB_00188</name>
</gene>
<dbReference type="Gene3D" id="1.10.10.10">
    <property type="entry name" value="Winged helix-like DNA-binding domain superfamily/Winged helix DNA-binding domain"/>
    <property type="match status" value="1"/>
</dbReference>
<evidence type="ECO:0000259" key="4">
    <source>
        <dbReference type="PROSITE" id="PS50043"/>
    </source>
</evidence>
<dbReference type="GO" id="GO:0004674">
    <property type="term" value="F:protein serine/threonine kinase activity"/>
    <property type="evidence" value="ECO:0007669"/>
    <property type="project" value="UniProtKB-EC"/>
</dbReference>
<dbReference type="InterPro" id="IPR011990">
    <property type="entry name" value="TPR-like_helical_dom_sf"/>
</dbReference>
<dbReference type="SUPFAM" id="SSF48452">
    <property type="entry name" value="TPR-like"/>
    <property type="match status" value="1"/>
</dbReference>
<dbReference type="Gene3D" id="1.25.40.10">
    <property type="entry name" value="Tetratricopeptide repeat domain"/>
    <property type="match status" value="1"/>
</dbReference>
<keyword evidence="5" id="KW-0808">Transferase</keyword>
<feature type="domain" description="HTH luxR-type" evidence="4">
    <location>
        <begin position="683"/>
        <end position="748"/>
    </location>
</feature>
<keyword evidence="2" id="KW-0238">DNA-binding</keyword>
<dbReference type="Proteomes" id="UP000679307">
    <property type="component" value="Chromosome"/>
</dbReference>
<dbReference type="Gene3D" id="3.40.50.300">
    <property type="entry name" value="P-loop containing nucleotide triphosphate hydrolases"/>
    <property type="match status" value="1"/>
</dbReference>
<dbReference type="Pfam" id="PF25873">
    <property type="entry name" value="WHD_MalT"/>
    <property type="match status" value="1"/>
</dbReference>
<dbReference type="InterPro" id="IPR036388">
    <property type="entry name" value="WH-like_DNA-bd_sf"/>
</dbReference>
<organism evidence="5 6">
    <name type="scientific">Nocardioides aquaticus</name>
    <dbReference type="NCBI Taxonomy" id="160826"/>
    <lineage>
        <taxon>Bacteria</taxon>
        <taxon>Bacillati</taxon>
        <taxon>Actinomycetota</taxon>
        <taxon>Actinomycetes</taxon>
        <taxon>Propionibacteriales</taxon>
        <taxon>Nocardioidaceae</taxon>
        <taxon>Nocardioides</taxon>
    </lineage>
</organism>
<dbReference type="InterPro" id="IPR000792">
    <property type="entry name" value="Tscrpt_reg_LuxR_C"/>
</dbReference>
<evidence type="ECO:0000256" key="1">
    <source>
        <dbReference type="ARBA" id="ARBA00023015"/>
    </source>
</evidence>
<dbReference type="SMART" id="SM00421">
    <property type="entry name" value="HTH_LUXR"/>
    <property type="match status" value="1"/>
</dbReference>
<dbReference type="InterPro" id="IPR041664">
    <property type="entry name" value="AAA_16"/>
</dbReference>
<dbReference type="SUPFAM" id="SSF46894">
    <property type="entry name" value="C-terminal effector domain of the bipartite response regulators"/>
    <property type="match status" value="1"/>
</dbReference>
<dbReference type="PRINTS" id="PR00038">
    <property type="entry name" value="HTHLUXR"/>
</dbReference>
<keyword evidence="5" id="KW-0418">Kinase</keyword>
<dbReference type="InterPro" id="IPR027417">
    <property type="entry name" value="P-loop_NTPase"/>
</dbReference>
<dbReference type="InterPro" id="IPR016032">
    <property type="entry name" value="Sig_transdc_resp-reg_C-effctor"/>
</dbReference>
<dbReference type="RefSeq" id="WP_214057492.1">
    <property type="nucleotide sequence ID" value="NZ_BAAAHS010000040.1"/>
</dbReference>
<evidence type="ECO:0000313" key="5">
    <source>
        <dbReference type="EMBL" id="QVT77819.1"/>
    </source>
</evidence>
<evidence type="ECO:0000256" key="2">
    <source>
        <dbReference type="ARBA" id="ARBA00023125"/>
    </source>
</evidence>
<dbReference type="EMBL" id="CP075371">
    <property type="protein sequence ID" value="QVT77819.1"/>
    <property type="molecule type" value="Genomic_DNA"/>
</dbReference>
<dbReference type="PROSITE" id="PS50043">
    <property type="entry name" value="HTH_LUXR_2"/>
    <property type="match status" value="1"/>
</dbReference>
<dbReference type="Pfam" id="PF00196">
    <property type="entry name" value="GerE"/>
    <property type="match status" value="1"/>
</dbReference>
<protein>
    <submittedName>
        <fullName evidence="5">Serine/threonine-protein kinase PknK</fullName>
        <ecNumber evidence="5">2.7.11.1</ecNumber>
    </submittedName>
</protein>
<dbReference type="PANTHER" id="PTHR44688">
    <property type="entry name" value="DNA-BINDING TRANSCRIPTIONAL ACTIVATOR DEVR_DOSR"/>
    <property type="match status" value="1"/>
</dbReference>
<dbReference type="EC" id="2.7.11.1" evidence="5"/>
<dbReference type="CDD" id="cd06170">
    <property type="entry name" value="LuxR_C_like"/>
    <property type="match status" value="1"/>
</dbReference>
<name>A0ABX8EBN6_9ACTN</name>
<dbReference type="PANTHER" id="PTHR44688:SF16">
    <property type="entry name" value="DNA-BINDING TRANSCRIPTIONAL ACTIVATOR DEVR_DOSR"/>
    <property type="match status" value="1"/>
</dbReference>
<dbReference type="Pfam" id="PF13191">
    <property type="entry name" value="AAA_16"/>
    <property type="match status" value="1"/>
</dbReference>
<evidence type="ECO:0000256" key="3">
    <source>
        <dbReference type="ARBA" id="ARBA00023163"/>
    </source>
</evidence>
<evidence type="ECO:0000313" key="6">
    <source>
        <dbReference type="Proteomes" id="UP000679307"/>
    </source>
</evidence>
<proteinExistence type="predicted"/>
<dbReference type="InterPro" id="IPR059106">
    <property type="entry name" value="WHD_MalT"/>
</dbReference>
<sequence>MTHREGPGPGAPVTTVDSFLEAKLHWPSPRPHWLCRQRLLARMRSACEHPVTLVAAPAGYGKTIMVAQWLEQARPCAAWVSLDPGDNDANRFWSHVAAALGRAGCHVESRRPAHRVTDEATAPGSMLSVITSALAGLDHDIVVVLDDFHFVRSAACHAQVEMLIEHLPPQAHLVLLTRADPGLRLGRLRASGGLLEIRADALGFTPEEAGALLAQEQVELGADAMRLLLTRTEGWPAGLYLALLSLAGRPDPDAFVRDFSGGHRYIGDYLTEEVLSRHPDHLREFITTMSILDRFCAPLCDHVAGSDGSAGLLHELERTNLFLVPLDEDGRWFRFHHLFAAVARSELGLRRPEHVRLLHARAAEWFVARGNVDEGVRHSLAAGQVETASTLVQAHWLQFVDAGRIATVLGWLEAVGPPTEATDPAASVTAAWVAALIGDEAELGARLEALRAFGSYGPLPDGARSVESAVAMIDGLFGYGGPLPMMRGAEAAVALETDRHSPFYALAQVTLGHAAYVAGDLDRAVVPLSNAWRNDRGPVVVRALALATGSLVEDEQGHAARARASAETAMELLEANGLGAMPQASLAFTALGLAYAGAGFVDRALVTLDRGLVLRRETSAHGPWGMIHHLVVHAGVAARAGRTELARDLLGDLDSRLERYTVGMGAVRARVDAVRRLVHDDAPAVLPEELTAREVDILRLLQGSLSLHEIGDALYLSANTVKTHTRAVYRKLEVHTRTDAVVAGRRAGLL</sequence>
<keyword evidence="3" id="KW-0804">Transcription</keyword>
<keyword evidence="1" id="KW-0805">Transcription regulation</keyword>
<reference evidence="5 6" key="1">
    <citation type="submission" date="2021-05" db="EMBL/GenBank/DDBJ databases">
        <title>Complete genome of Nocardioides aquaticus KCTC 9944T isolated from meromictic and hypersaline Ekho Lake, Antarctica.</title>
        <authorList>
            <person name="Hwang K."/>
            <person name="Kim K.M."/>
            <person name="Choe H."/>
        </authorList>
    </citation>
    <scope>NUCLEOTIDE SEQUENCE [LARGE SCALE GENOMIC DNA]</scope>
    <source>
        <strain evidence="5 6">KCTC 9944</strain>
    </source>
</reference>
<keyword evidence="6" id="KW-1185">Reference proteome</keyword>
<accession>A0ABX8EBN6</accession>
<dbReference type="SUPFAM" id="SSF52540">
    <property type="entry name" value="P-loop containing nucleoside triphosphate hydrolases"/>
    <property type="match status" value="1"/>
</dbReference>